<dbReference type="RefSeq" id="XP_008605428.1">
    <property type="nucleotide sequence ID" value="XM_008607206.1"/>
</dbReference>
<dbReference type="EMBL" id="JH767134">
    <property type="protein sequence ID" value="EQC41714.1"/>
    <property type="molecule type" value="Genomic_DNA"/>
</dbReference>
<dbReference type="InParanoid" id="T0QU37"/>
<dbReference type="AlphaFoldDB" id="T0QU37"/>
<dbReference type="Proteomes" id="UP000030762">
    <property type="component" value="Unassembled WGS sequence"/>
</dbReference>
<evidence type="ECO:0000313" key="2">
    <source>
        <dbReference type="EMBL" id="EQC41714.1"/>
    </source>
</evidence>
<protein>
    <submittedName>
        <fullName evidence="2">Uncharacterized protein</fullName>
    </submittedName>
</protein>
<dbReference type="OMA" id="QARNMAN"/>
<organism evidence="2 3">
    <name type="scientific">Saprolegnia diclina (strain VS20)</name>
    <dbReference type="NCBI Taxonomy" id="1156394"/>
    <lineage>
        <taxon>Eukaryota</taxon>
        <taxon>Sar</taxon>
        <taxon>Stramenopiles</taxon>
        <taxon>Oomycota</taxon>
        <taxon>Saprolegniomycetes</taxon>
        <taxon>Saprolegniales</taxon>
        <taxon>Saprolegniaceae</taxon>
        <taxon>Saprolegnia</taxon>
    </lineage>
</organism>
<proteinExistence type="predicted"/>
<feature type="region of interest" description="Disordered" evidence="1">
    <location>
        <begin position="141"/>
        <end position="160"/>
    </location>
</feature>
<evidence type="ECO:0000256" key="1">
    <source>
        <dbReference type="SAM" id="MobiDB-lite"/>
    </source>
</evidence>
<feature type="compositionally biased region" description="Polar residues" evidence="1">
    <location>
        <begin position="142"/>
        <end position="151"/>
    </location>
</feature>
<gene>
    <name evidence="2" type="ORF">SDRG_01671</name>
</gene>
<feature type="region of interest" description="Disordered" evidence="1">
    <location>
        <begin position="1"/>
        <end position="51"/>
    </location>
</feature>
<dbReference type="OrthoDB" id="66690at2759"/>
<sequence length="269" mass="30138">MSLTHKRRPVCVATDDATNDAHEPAPAPRSLLPPLHRGPKAEQAKPAATTDAEPLEATVIDTMEQALLKCIRYVLLSMDPQQARNMANYMLYVCHRVGVLSPLAQALEQNAEVQQLLQKTSETTTKHNQWQRWLWSFLGRTPTVSPASSPRGQGPRDDMRLAQDGENLEVGWAVRYMQREAKLPKEVSCRMKRMMHTEVPLNLFRAEVEYVKKDADVIGFVTPDSFPPTPMGRQNQTQRTTFYTVAVLDLATKALQDLQAQSLSSSATT</sequence>
<reference evidence="2 3" key="1">
    <citation type="submission" date="2012-04" db="EMBL/GenBank/DDBJ databases">
        <title>The Genome Sequence of Saprolegnia declina VS20.</title>
        <authorList>
            <consortium name="The Broad Institute Genome Sequencing Platform"/>
            <person name="Russ C."/>
            <person name="Nusbaum C."/>
            <person name="Tyler B."/>
            <person name="van West P."/>
            <person name="Dieguez-Uribeondo J."/>
            <person name="de Bruijn I."/>
            <person name="Tripathy S."/>
            <person name="Jiang R."/>
            <person name="Young S.K."/>
            <person name="Zeng Q."/>
            <person name="Gargeya S."/>
            <person name="Fitzgerald M."/>
            <person name="Haas B."/>
            <person name="Abouelleil A."/>
            <person name="Alvarado L."/>
            <person name="Arachchi H.M."/>
            <person name="Berlin A."/>
            <person name="Chapman S.B."/>
            <person name="Goldberg J."/>
            <person name="Griggs A."/>
            <person name="Gujja S."/>
            <person name="Hansen M."/>
            <person name="Howarth C."/>
            <person name="Imamovic A."/>
            <person name="Larimer J."/>
            <person name="McCowen C."/>
            <person name="Montmayeur A."/>
            <person name="Murphy C."/>
            <person name="Neiman D."/>
            <person name="Pearson M."/>
            <person name="Priest M."/>
            <person name="Roberts A."/>
            <person name="Saif S."/>
            <person name="Shea T."/>
            <person name="Sisk P."/>
            <person name="Sykes S."/>
            <person name="Wortman J."/>
            <person name="Nusbaum C."/>
            <person name="Birren B."/>
        </authorList>
    </citation>
    <scope>NUCLEOTIDE SEQUENCE [LARGE SCALE GENOMIC DNA]</scope>
    <source>
        <strain evidence="2 3">VS20</strain>
    </source>
</reference>
<dbReference type="VEuPathDB" id="FungiDB:SDRG_01671"/>
<accession>T0QU37</accession>
<dbReference type="GeneID" id="19942398"/>
<keyword evidence="3" id="KW-1185">Reference proteome</keyword>
<name>T0QU37_SAPDV</name>
<dbReference type="eggNOG" id="ENOG502RHGS">
    <property type="taxonomic scope" value="Eukaryota"/>
</dbReference>
<evidence type="ECO:0000313" key="3">
    <source>
        <dbReference type="Proteomes" id="UP000030762"/>
    </source>
</evidence>